<dbReference type="Gene3D" id="3.90.930.50">
    <property type="match status" value="1"/>
</dbReference>
<dbReference type="Proteomes" id="UP001355056">
    <property type="component" value="Unassembled WGS sequence"/>
</dbReference>
<protein>
    <submittedName>
        <fullName evidence="3">DNA-binding domain-containing protein</fullName>
    </submittedName>
</protein>
<dbReference type="Gene3D" id="1.10.150.690">
    <property type="entry name" value="DUF2063"/>
    <property type="match status" value="1"/>
</dbReference>
<evidence type="ECO:0000313" key="4">
    <source>
        <dbReference type="Proteomes" id="UP001355056"/>
    </source>
</evidence>
<organism evidence="3 4">
    <name type="scientific">Novilysobacter erysipheiresistens</name>
    <dbReference type="NCBI Taxonomy" id="1749332"/>
    <lineage>
        <taxon>Bacteria</taxon>
        <taxon>Pseudomonadati</taxon>
        <taxon>Pseudomonadota</taxon>
        <taxon>Gammaproteobacteria</taxon>
        <taxon>Lysobacterales</taxon>
        <taxon>Lysobacteraceae</taxon>
        <taxon>Novilysobacter</taxon>
    </lineage>
</organism>
<feature type="domain" description="Putative DNA-binding" evidence="1">
    <location>
        <begin position="14"/>
        <end position="99"/>
    </location>
</feature>
<dbReference type="Pfam" id="PF09836">
    <property type="entry name" value="DUF2063"/>
    <property type="match status" value="1"/>
</dbReference>
<evidence type="ECO:0000313" key="3">
    <source>
        <dbReference type="EMBL" id="MEG3182713.1"/>
    </source>
</evidence>
<sequence>MSPESSDADARHGLGDYIRDPDRAMAPAGIEERRLKIYRELFFNNIESMLAGNFPVIKRIFTGPPDPGRWSALVRDFYRDHPSRTPLFTELAREFLRYLETRAADGATKVERNDPPWLPELAHYEWVELALQISESREDDLAHDPDGNLLDGCPVVSPLAWPLSYTWPVHRIGPDHQPDTPPAEPTCLLLQRDAAGKVNFQQLSALTFRLLQRLEQHPGLSGRDQLQALAREAATEADNAFIAQGLAMLQQLRATAVILGTLRD</sequence>
<evidence type="ECO:0000259" key="1">
    <source>
        <dbReference type="Pfam" id="PF09836"/>
    </source>
</evidence>
<proteinExistence type="predicted"/>
<dbReference type="InterPro" id="IPR054098">
    <property type="entry name" value="NGO1945-like_C"/>
</dbReference>
<name>A0ABU7YUI7_9GAMM</name>
<dbReference type="Pfam" id="PF22106">
    <property type="entry name" value="NGO1945_C"/>
    <property type="match status" value="1"/>
</dbReference>
<reference evidence="3 4" key="1">
    <citation type="journal article" date="2016" name="Int. J. Syst. Evol. Microbiol.">
        <title>Lysobacter erysipheiresistens sp. nov., an antagonist of powdery mildew, isolated from tobacco-cultivated soil.</title>
        <authorList>
            <person name="Xie B."/>
            <person name="Li T."/>
            <person name="Lin X."/>
            <person name="Wang C.J."/>
            <person name="Chen Y.J."/>
            <person name="Liu W.J."/>
            <person name="Zhao Z.W."/>
        </authorList>
    </citation>
    <scope>NUCLEOTIDE SEQUENCE [LARGE SCALE GENOMIC DNA]</scope>
    <source>
        <strain evidence="3 4">RS-LYSO-3</strain>
    </source>
</reference>
<dbReference type="EMBL" id="JAXGFP010000001">
    <property type="protein sequence ID" value="MEG3182713.1"/>
    <property type="molecule type" value="Genomic_DNA"/>
</dbReference>
<feature type="domain" description="NGO1945-like C-terminal" evidence="2">
    <location>
        <begin position="157"/>
        <end position="253"/>
    </location>
</feature>
<dbReference type="InterPro" id="IPR044922">
    <property type="entry name" value="DUF2063_N_sf"/>
</dbReference>
<accession>A0ABU7YUI7</accession>
<gene>
    <name evidence="3" type="ORF">SNE34_01615</name>
</gene>
<keyword evidence="3" id="KW-0238">DNA-binding</keyword>
<keyword evidence="4" id="KW-1185">Reference proteome</keyword>
<comment type="caution">
    <text evidence="3">The sequence shown here is derived from an EMBL/GenBank/DDBJ whole genome shotgun (WGS) entry which is preliminary data.</text>
</comment>
<evidence type="ECO:0000259" key="2">
    <source>
        <dbReference type="Pfam" id="PF22106"/>
    </source>
</evidence>
<dbReference type="InterPro" id="IPR018640">
    <property type="entry name" value="DUF2063"/>
</dbReference>
<dbReference type="GO" id="GO:0003677">
    <property type="term" value="F:DNA binding"/>
    <property type="evidence" value="ECO:0007669"/>
    <property type="project" value="UniProtKB-KW"/>
</dbReference>
<dbReference type="RefSeq" id="WP_332614085.1">
    <property type="nucleotide sequence ID" value="NZ_JAXGFP010000001.1"/>
</dbReference>